<proteinExistence type="predicted"/>
<keyword evidence="1" id="KW-0732">Signal</keyword>
<evidence type="ECO:0000256" key="1">
    <source>
        <dbReference type="SAM" id="SignalP"/>
    </source>
</evidence>
<feature type="signal peptide" evidence="1">
    <location>
        <begin position="1"/>
        <end position="18"/>
    </location>
</feature>
<organism evidence="2 3">
    <name type="scientific">Scandinavium hiltneri</name>
    <dbReference type="NCBI Taxonomy" id="2926519"/>
    <lineage>
        <taxon>Bacteria</taxon>
        <taxon>Pseudomonadati</taxon>
        <taxon>Pseudomonadota</taxon>
        <taxon>Gammaproteobacteria</taxon>
        <taxon>Enterobacterales</taxon>
        <taxon>Enterobacteriaceae</taxon>
        <taxon>Scandinavium</taxon>
    </lineage>
</organism>
<dbReference type="Proteomes" id="UP001205357">
    <property type="component" value="Unassembled WGS sequence"/>
</dbReference>
<dbReference type="EMBL" id="JALIGE010000076">
    <property type="protein sequence ID" value="MCS2163701.1"/>
    <property type="molecule type" value="Genomic_DNA"/>
</dbReference>
<comment type="caution">
    <text evidence="2">The sequence shown here is derived from an EMBL/GenBank/DDBJ whole genome shotgun (WGS) entry which is preliminary data.</text>
</comment>
<feature type="chain" id="PRO_5045681287" description="Secreted protein" evidence="1">
    <location>
        <begin position="19"/>
        <end position="196"/>
    </location>
</feature>
<evidence type="ECO:0008006" key="4">
    <source>
        <dbReference type="Google" id="ProtNLM"/>
    </source>
</evidence>
<reference evidence="2 3" key="1">
    <citation type="submission" date="2022-04" db="EMBL/GenBank/DDBJ databases">
        <title>Proposal of a three novel species of Scandinavium, Scandinavium hiltneri, Scandinavium manionii, Scandinavium tedordense.</title>
        <authorList>
            <person name="Maddock D.W."/>
            <person name="Brady C.L."/>
            <person name="Denman S."/>
            <person name="Arnold D."/>
        </authorList>
    </citation>
    <scope>NUCLEOTIDE SEQUENCE [LARGE SCALE GENOMIC DNA]</scope>
    <source>
        <strain evidence="2 3">H11S7</strain>
    </source>
</reference>
<evidence type="ECO:0000313" key="3">
    <source>
        <dbReference type="Proteomes" id="UP001205357"/>
    </source>
</evidence>
<keyword evidence="3" id="KW-1185">Reference proteome</keyword>
<gene>
    <name evidence="2" type="ORF">MUU47_21755</name>
</gene>
<name>A0ABT2E722_9ENTR</name>
<accession>A0ABT2E722</accession>
<evidence type="ECO:0000313" key="2">
    <source>
        <dbReference type="EMBL" id="MCS2163701.1"/>
    </source>
</evidence>
<sequence>MKKILFALLMVLTTSAFAGHCDYPDQLASDGSICGGRAASVRPGGYEPPPEYGRQQPLNLDAMYNNTPRIQSYQKSEYEITGDKLNEAAPYYNGHDDFLIHYDCVDNSNDFHSYLTRGRINGKYIFIVRSGDGHNTNYGENIGAIDKDSTSSGNAFHYVFKSEDEQQNGQLWTTSNDDKDNTPSMGIDTCTVVKSF</sequence>
<protein>
    <recommendedName>
        <fullName evidence="4">Secreted protein</fullName>
    </recommendedName>
</protein>